<dbReference type="EMBL" id="RAHH01000005">
    <property type="protein sequence ID" value="RJT46030.1"/>
    <property type="molecule type" value="Genomic_DNA"/>
</dbReference>
<dbReference type="OrthoDB" id="9888159at2"/>
<evidence type="ECO:0000313" key="2">
    <source>
        <dbReference type="EMBL" id="RJT46030.1"/>
    </source>
</evidence>
<feature type="region of interest" description="Disordered" evidence="1">
    <location>
        <begin position="52"/>
        <end position="74"/>
    </location>
</feature>
<keyword evidence="3" id="KW-1185">Reference proteome</keyword>
<dbReference type="RefSeq" id="WP_120131720.1">
    <property type="nucleotide sequence ID" value="NZ_RAHH01000005.1"/>
</dbReference>
<reference evidence="2 3" key="1">
    <citation type="submission" date="2018-09" db="EMBL/GenBank/DDBJ databases">
        <authorList>
            <person name="Le Fleche-Mateos A."/>
        </authorList>
    </citation>
    <scope>NUCLEOTIDE SEQUENCE [LARGE SCALE GENOMIC DNA]</scope>
    <source>
        <strain evidence="2 3">DSM 27399</strain>
    </source>
</reference>
<sequence>MALSIKLPEHVYAGLLAEAKRRGTTVPALTREVLAAAANLFDNGGTIHQLTSHRLTIPGTGKHGENNNERSSKN</sequence>
<organism evidence="2 3">
    <name type="scientific">Rahnella woolbedingensis</name>
    <dbReference type="NCBI Taxonomy" id="1510574"/>
    <lineage>
        <taxon>Bacteria</taxon>
        <taxon>Pseudomonadati</taxon>
        <taxon>Pseudomonadota</taxon>
        <taxon>Gammaproteobacteria</taxon>
        <taxon>Enterobacterales</taxon>
        <taxon>Yersiniaceae</taxon>
        <taxon>Rahnella</taxon>
    </lineage>
</organism>
<name>A0A419NCG6_9GAMM</name>
<evidence type="ECO:0000313" key="3">
    <source>
        <dbReference type="Proteomes" id="UP000284908"/>
    </source>
</evidence>
<evidence type="ECO:0008006" key="4">
    <source>
        <dbReference type="Google" id="ProtNLM"/>
    </source>
</evidence>
<dbReference type="Proteomes" id="UP000284908">
    <property type="component" value="Unassembled WGS sequence"/>
</dbReference>
<protein>
    <recommendedName>
        <fullName evidence="4">CopG family transcriptional regulator</fullName>
    </recommendedName>
</protein>
<proteinExistence type="predicted"/>
<evidence type="ECO:0000256" key="1">
    <source>
        <dbReference type="SAM" id="MobiDB-lite"/>
    </source>
</evidence>
<comment type="caution">
    <text evidence="2">The sequence shown here is derived from an EMBL/GenBank/DDBJ whole genome shotgun (WGS) entry which is preliminary data.</text>
</comment>
<feature type="compositionally biased region" description="Basic and acidic residues" evidence="1">
    <location>
        <begin position="62"/>
        <end position="74"/>
    </location>
</feature>
<dbReference type="AlphaFoldDB" id="A0A419NCG6"/>
<accession>A0A419NCG6</accession>
<gene>
    <name evidence="2" type="ORF">D6C13_04925</name>
</gene>